<dbReference type="InterPro" id="IPR050624">
    <property type="entry name" value="HTH-type_Tx_Regulator"/>
</dbReference>
<evidence type="ECO:0000313" key="6">
    <source>
        <dbReference type="Proteomes" id="UP000040453"/>
    </source>
</evidence>
<dbReference type="EMBL" id="CDGG01000001">
    <property type="protein sequence ID" value="CEI82285.1"/>
    <property type="molecule type" value="Genomic_DNA"/>
</dbReference>
<dbReference type="STRING" id="545501.BN997_02145"/>
<dbReference type="Gene3D" id="1.10.357.10">
    <property type="entry name" value="Tetracycline Repressor, domain 2"/>
    <property type="match status" value="1"/>
</dbReference>
<gene>
    <name evidence="5" type="ORF">BN997_02145</name>
</gene>
<keyword evidence="6" id="KW-1185">Reference proteome</keyword>
<dbReference type="InterPro" id="IPR039532">
    <property type="entry name" value="TetR_C_Firmicutes"/>
</dbReference>
<evidence type="ECO:0000256" key="1">
    <source>
        <dbReference type="ARBA" id="ARBA00022491"/>
    </source>
</evidence>
<reference evidence="5 6" key="1">
    <citation type="submission" date="2014-11" db="EMBL/GenBank/DDBJ databases">
        <authorList>
            <person name="Urmite Genomes Urmite Genomes"/>
        </authorList>
    </citation>
    <scope>NUCLEOTIDE SEQUENCE [LARGE SCALE GENOMIC DNA]</scope>
    <source>
        <strain evidence="5 6">Oc5</strain>
    </source>
</reference>
<accession>A0A0A1MAE8</accession>
<protein>
    <submittedName>
        <fullName evidence="5">Bacterial regulatory proteins, tetR family</fullName>
    </submittedName>
</protein>
<dbReference type="InterPro" id="IPR001647">
    <property type="entry name" value="HTH_TetR"/>
</dbReference>
<organism evidence="5 6">
    <name type="scientific">Oceanobacillus oncorhynchi</name>
    <dbReference type="NCBI Taxonomy" id="545501"/>
    <lineage>
        <taxon>Bacteria</taxon>
        <taxon>Bacillati</taxon>
        <taxon>Bacillota</taxon>
        <taxon>Bacilli</taxon>
        <taxon>Bacillales</taxon>
        <taxon>Bacillaceae</taxon>
        <taxon>Oceanobacillus</taxon>
    </lineage>
</organism>
<dbReference type="Proteomes" id="UP000040453">
    <property type="component" value="Unassembled WGS sequence"/>
</dbReference>
<proteinExistence type="predicted"/>
<evidence type="ECO:0000256" key="2">
    <source>
        <dbReference type="ARBA" id="ARBA00023125"/>
    </source>
</evidence>
<dbReference type="SUPFAM" id="SSF46689">
    <property type="entry name" value="Homeodomain-like"/>
    <property type="match status" value="1"/>
</dbReference>
<keyword evidence="1" id="KW-0678">Repressor</keyword>
<dbReference type="RefSeq" id="WP_042531999.1">
    <property type="nucleotide sequence ID" value="NZ_CAXOIH010000014.1"/>
</dbReference>
<evidence type="ECO:0000259" key="4">
    <source>
        <dbReference type="PROSITE" id="PS50977"/>
    </source>
</evidence>
<name>A0A0A1MAE8_9BACI</name>
<feature type="DNA-binding region" description="H-T-H motif" evidence="3">
    <location>
        <begin position="36"/>
        <end position="55"/>
    </location>
</feature>
<evidence type="ECO:0000256" key="3">
    <source>
        <dbReference type="PROSITE-ProRule" id="PRU00335"/>
    </source>
</evidence>
<dbReference type="PANTHER" id="PTHR43479">
    <property type="entry name" value="ACREF/ENVCD OPERON REPRESSOR-RELATED"/>
    <property type="match status" value="1"/>
</dbReference>
<dbReference type="AlphaFoldDB" id="A0A0A1MAE8"/>
<evidence type="ECO:0000313" key="5">
    <source>
        <dbReference type="EMBL" id="CEI82285.1"/>
    </source>
</evidence>
<keyword evidence="2 3" id="KW-0238">DNA-binding</keyword>
<feature type="domain" description="HTH tetR-type" evidence="4">
    <location>
        <begin position="13"/>
        <end position="73"/>
    </location>
</feature>
<dbReference type="Pfam" id="PF14278">
    <property type="entry name" value="TetR_C_8"/>
    <property type="match status" value="1"/>
</dbReference>
<sequence length="201" mass="23827">MVTKDMIMDRRVRRTKKLLKHALLELMQQKHYEQITVTDIVDYADYNRATFYRHYNQKADLVKEIITDQTNGLIQAFSIPYKKNNYIHLSSLAPSEIVIFNHILENKHFYGLWKEFEDIPGFYETFLESITQFFKQDINLITPCHDGLDNNMYTSFYAYGILGIILDWIKNDFEQSPDYMANQLCKIINYYPAESFITGDS</sequence>
<dbReference type="PROSITE" id="PS50977">
    <property type="entry name" value="HTH_TETR_2"/>
    <property type="match status" value="1"/>
</dbReference>
<dbReference type="Pfam" id="PF00440">
    <property type="entry name" value="TetR_N"/>
    <property type="match status" value="1"/>
</dbReference>
<dbReference type="GO" id="GO:0003677">
    <property type="term" value="F:DNA binding"/>
    <property type="evidence" value="ECO:0007669"/>
    <property type="project" value="UniProtKB-UniRule"/>
</dbReference>
<dbReference type="PANTHER" id="PTHR43479:SF7">
    <property type="entry name" value="TETR-FAMILY TRANSCRIPTIONAL REGULATOR"/>
    <property type="match status" value="1"/>
</dbReference>
<dbReference type="OrthoDB" id="9810250at2"/>
<dbReference type="InterPro" id="IPR009057">
    <property type="entry name" value="Homeodomain-like_sf"/>
</dbReference>